<dbReference type="Proteomes" id="UP000284531">
    <property type="component" value="Unassembled WGS sequence"/>
</dbReference>
<dbReference type="OrthoDB" id="1114666at2"/>
<dbReference type="InterPro" id="IPR029045">
    <property type="entry name" value="ClpP/crotonase-like_dom_sf"/>
</dbReference>
<dbReference type="SUPFAM" id="SSF52096">
    <property type="entry name" value="ClpP/crotonase"/>
    <property type="match status" value="1"/>
</dbReference>
<evidence type="ECO:0000313" key="2">
    <source>
        <dbReference type="Proteomes" id="UP000284531"/>
    </source>
</evidence>
<gene>
    <name evidence="1" type="ORF">BXY64_2796</name>
</gene>
<keyword evidence="2" id="KW-1185">Reference proteome</keyword>
<dbReference type="EMBL" id="RAPQ01000010">
    <property type="protein sequence ID" value="RKD99815.1"/>
    <property type="molecule type" value="Genomic_DNA"/>
</dbReference>
<reference evidence="1 2" key="1">
    <citation type="submission" date="2018-09" db="EMBL/GenBank/DDBJ databases">
        <title>Genomic Encyclopedia of Archaeal and Bacterial Type Strains, Phase II (KMG-II): from individual species to whole genera.</title>
        <authorList>
            <person name="Goeker M."/>
        </authorList>
    </citation>
    <scope>NUCLEOTIDE SEQUENCE [LARGE SCALE GENOMIC DNA]</scope>
    <source>
        <strain evidence="1 2">DSM 21950</strain>
    </source>
</reference>
<comment type="caution">
    <text evidence="1">The sequence shown here is derived from an EMBL/GenBank/DDBJ whole genome shotgun (WGS) entry which is preliminary data.</text>
</comment>
<accession>A0A419WWK7</accession>
<organism evidence="1 2">
    <name type="scientific">Marinifilum flexuosum</name>
    <dbReference type="NCBI Taxonomy" id="1117708"/>
    <lineage>
        <taxon>Bacteria</taxon>
        <taxon>Pseudomonadati</taxon>
        <taxon>Bacteroidota</taxon>
        <taxon>Bacteroidia</taxon>
        <taxon>Marinilabiliales</taxon>
        <taxon>Marinifilaceae</taxon>
    </lineage>
</organism>
<sequence length="256" mass="30481">MNVNSKYFYSEQNERIMVLHLDCNLILEQETFDHRSQLLEFLDEVNDSEEIKTLVISNNHPNFSLEKYKEKWNALYEANGYEGNILRIFRTFNQLLLKIKSMHMVVFSVYSKPVNTMLFSLSMASDLRIVSRNFYIDNDNYNFVNIPKGGATFVESSLMYVNPIKILFQNDKVHSSDLLQKHIADEAIDQEDIKERVFNLAMRYSKFDYVEFEAVKMIEQSRMKKLDMYLQKENDFLLSCIRKRKNSNDQHIFRIK</sequence>
<protein>
    <submittedName>
        <fullName evidence="1">Enoyl-CoA hydratase/carnithine racemase</fullName>
    </submittedName>
</protein>
<name>A0A419WWK7_9BACT</name>
<dbReference type="RefSeq" id="WP_120240581.1">
    <property type="nucleotide sequence ID" value="NZ_RAPQ01000010.1"/>
</dbReference>
<proteinExistence type="predicted"/>
<dbReference type="AlphaFoldDB" id="A0A419WWK7"/>
<evidence type="ECO:0000313" key="1">
    <source>
        <dbReference type="EMBL" id="RKD99815.1"/>
    </source>
</evidence>
<dbReference type="Gene3D" id="3.90.226.10">
    <property type="entry name" value="2-enoyl-CoA Hydratase, Chain A, domain 1"/>
    <property type="match status" value="1"/>
</dbReference>